<organism evidence="1 2">
    <name type="scientific">Streptococcus suis</name>
    <dbReference type="NCBI Taxonomy" id="1307"/>
    <lineage>
        <taxon>Bacteria</taxon>
        <taxon>Bacillati</taxon>
        <taxon>Bacillota</taxon>
        <taxon>Bacilli</taxon>
        <taxon>Lactobacillales</taxon>
        <taxon>Streptococcaceae</taxon>
        <taxon>Streptococcus</taxon>
    </lineage>
</organism>
<proteinExistence type="predicted"/>
<accession>A0A0N0DP24</accession>
<evidence type="ECO:0000313" key="1">
    <source>
        <dbReference type="EMBL" id="AUA19207.1"/>
    </source>
</evidence>
<evidence type="ECO:0008006" key="3">
    <source>
        <dbReference type="Google" id="ProtNLM"/>
    </source>
</evidence>
<name>A0A0N0DP24_STRSU</name>
<dbReference type="AlphaFoldDB" id="A0A0N0DP24"/>
<reference evidence="1 2" key="1">
    <citation type="submission" date="2017-11" db="EMBL/GenBank/DDBJ databases">
        <title>Genome analysis of Streptococcus suis serotype chz stain ah681.</title>
        <authorList>
            <person name="Pan Z."/>
            <person name="Zhang Y."/>
            <person name="Ma J."/>
            <person name="Lu P."/>
            <person name="Zhu Y."/>
            <person name="Zhong X."/>
            <person name="Dong W."/>
            <person name="Lu C."/>
            <person name="Yao H."/>
        </authorList>
    </citation>
    <scope>NUCLEOTIDE SEQUENCE [LARGE SCALE GENOMIC DNA]</scope>
    <source>
        <strain evidence="1 2">AH681</strain>
    </source>
</reference>
<dbReference type="EMBL" id="CP025043">
    <property type="protein sequence ID" value="AUA19207.1"/>
    <property type="molecule type" value="Genomic_DNA"/>
</dbReference>
<dbReference type="Proteomes" id="UP000231863">
    <property type="component" value="Chromosome"/>
</dbReference>
<protein>
    <recommendedName>
        <fullName evidence="3">GIY-YIG domain-containing protein</fullName>
    </recommendedName>
</protein>
<evidence type="ECO:0000313" key="2">
    <source>
        <dbReference type="Proteomes" id="UP000231863"/>
    </source>
</evidence>
<dbReference type="RefSeq" id="WP_024376513.1">
    <property type="nucleotide sequence ID" value="NZ_CEHJ01000048.1"/>
</dbReference>
<gene>
    <name evidence="1" type="ORF">CWI26_06805</name>
</gene>
<sequence length="128" mass="15155">MNLQVQFFQNDVIKAIKGGVYQISLQKVDDERCVLYIGESFSMLIRCAQHLYQLRKYPEYLGMTTETLRDQNLILMFEILELEEAMGIRRKKEKEYIKKYRPLLQSGLSDRMLPISRKKEAVANFLEI</sequence>